<feature type="non-terminal residue" evidence="1">
    <location>
        <position position="105"/>
    </location>
</feature>
<dbReference type="PANTHER" id="PTHR21174">
    <property type="match status" value="1"/>
</dbReference>
<accession>A0A087TQG1</accession>
<protein>
    <submittedName>
        <fullName evidence="1">Uncharacterized protein</fullName>
    </submittedName>
</protein>
<name>A0A087TQG1_STEMI</name>
<evidence type="ECO:0000313" key="1">
    <source>
        <dbReference type="EMBL" id="KFM67350.1"/>
    </source>
</evidence>
<dbReference type="OrthoDB" id="330671at2759"/>
<dbReference type="InterPro" id="IPR009218">
    <property type="entry name" value="HD_phosphohydro"/>
</dbReference>
<keyword evidence="2" id="KW-1185">Reference proteome</keyword>
<sequence length="105" mass="12312">MASKAHCTEEHKQEGMFGTEDIHYFLDFDVSILGAETADYKKYASQIAEEYTFLPSSKYKFMRSKVLELFLQVPNIYATRPFREKYEKRARSNIQNEIDSLKKGL</sequence>
<evidence type="ECO:0000313" key="2">
    <source>
        <dbReference type="Proteomes" id="UP000054359"/>
    </source>
</evidence>
<dbReference type="OMA" id="HKQEGMF"/>
<proteinExistence type="predicted"/>
<dbReference type="PANTHER" id="PTHR21174:SF0">
    <property type="entry name" value="HD PHOSPHOHYDROLASE FAMILY PROTEIN-RELATED"/>
    <property type="match status" value="1"/>
</dbReference>
<dbReference type="AlphaFoldDB" id="A0A087TQG1"/>
<dbReference type="EMBL" id="KK116290">
    <property type="protein sequence ID" value="KFM67350.1"/>
    <property type="molecule type" value="Genomic_DNA"/>
</dbReference>
<dbReference type="Proteomes" id="UP000054359">
    <property type="component" value="Unassembled WGS sequence"/>
</dbReference>
<dbReference type="SUPFAM" id="SSF109604">
    <property type="entry name" value="HD-domain/PDEase-like"/>
    <property type="match status" value="1"/>
</dbReference>
<reference evidence="1 2" key="1">
    <citation type="submission" date="2013-11" db="EMBL/GenBank/DDBJ databases">
        <title>Genome sequencing of Stegodyphus mimosarum.</title>
        <authorList>
            <person name="Bechsgaard J."/>
        </authorList>
    </citation>
    <scope>NUCLEOTIDE SEQUENCE [LARGE SCALE GENOMIC DNA]</scope>
</reference>
<organism evidence="1 2">
    <name type="scientific">Stegodyphus mimosarum</name>
    <name type="common">African social velvet spider</name>
    <dbReference type="NCBI Taxonomy" id="407821"/>
    <lineage>
        <taxon>Eukaryota</taxon>
        <taxon>Metazoa</taxon>
        <taxon>Ecdysozoa</taxon>
        <taxon>Arthropoda</taxon>
        <taxon>Chelicerata</taxon>
        <taxon>Arachnida</taxon>
        <taxon>Araneae</taxon>
        <taxon>Araneomorphae</taxon>
        <taxon>Entelegynae</taxon>
        <taxon>Eresoidea</taxon>
        <taxon>Eresidae</taxon>
        <taxon>Stegodyphus</taxon>
    </lineage>
</organism>
<gene>
    <name evidence="1" type="ORF">X975_15357</name>
</gene>